<keyword evidence="3" id="KW-1185">Reference proteome</keyword>
<dbReference type="InParanoid" id="A0A804PF05"/>
<dbReference type="InterPro" id="IPR001938">
    <property type="entry name" value="Thaumatin"/>
</dbReference>
<dbReference type="EnsemblPlants" id="Zm00001eb233480_T001">
    <property type="protein sequence ID" value="Zm00001eb233480_P001"/>
    <property type="gene ID" value="Zm00001eb233480"/>
</dbReference>
<dbReference type="AlphaFoldDB" id="A0A804PF05"/>
<dbReference type="Gene3D" id="2.60.110.10">
    <property type="entry name" value="Thaumatin"/>
    <property type="match status" value="1"/>
</dbReference>
<dbReference type="PROSITE" id="PS51367">
    <property type="entry name" value="THAUMATIN_2"/>
    <property type="match status" value="1"/>
</dbReference>
<reference evidence="2" key="2">
    <citation type="submission" date="2019-07" db="EMBL/GenBank/DDBJ databases">
        <authorList>
            <person name="Seetharam A."/>
            <person name="Woodhouse M."/>
            <person name="Cannon E."/>
        </authorList>
    </citation>
    <scope>NUCLEOTIDE SEQUENCE [LARGE SCALE GENOMIC DNA]</scope>
    <source>
        <strain evidence="2">cv. B73</strain>
    </source>
</reference>
<dbReference type="Gramene" id="Zm00001eb233480_T001">
    <property type="protein sequence ID" value="Zm00001eb233480_P001"/>
    <property type="gene ID" value="Zm00001eb233480"/>
</dbReference>
<dbReference type="PROSITE" id="PS51257">
    <property type="entry name" value="PROKAR_LIPOPROTEIN"/>
    <property type="match status" value="1"/>
</dbReference>
<accession>A0A804PF05</accession>
<dbReference type="SUPFAM" id="SSF49870">
    <property type="entry name" value="Osmotin, thaumatin-like protein"/>
    <property type="match status" value="1"/>
</dbReference>
<evidence type="ECO:0000313" key="3">
    <source>
        <dbReference type="Proteomes" id="UP000007305"/>
    </source>
</evidence>
<dbReference type="SMART" id="SM00205">
    <property type="entry name" value="THN"/>
    <property type="match status" value="1"/>
</dbReference>
<dbReference type="Pfam" id="PF00314">
    <property type="entry name" value="Thaumatin"/>
    <property type="match status" value="1"/>
</dbReference>
<evidence type="ECO:0000256" key="1">
    <source>
        <dbReference type="SAM" id="MobiDB-lite"/>
    </source>
</evidence>
<feature type="region of interest" description="Disordered" evidence="1">
    <location>
        <begin position="34"/>
        <end position="67"/>
    </location>
</feature>
<reference evidence="3" key="1">
    <citation type="journal article" date="2009" name="Science">
        <title>The B73 maize genome: complexity, diversity, and dynamics.</title>
        <authorList>
            <person name="Schnable P.S."/>
            <person name="Ware D."/>
            <person name="Fulton R.S."/>
            <person name="Stein J.C."/>
            <person name="Wei F."/>
            <person name="Pasternak S."/>
            <person name="Liang C."/>
            <person name="Zhang J."/>
            <person name="Fulton L."/>
            <person name="Graves T.A."/>
            <person name="Minx P."/>
            <person name="Reily A.D."/>
            <person name="Courtney L."/>
            <person name="Kruchowski S.S."/>
            <person name="Tomlinson C."/>
            <person name="Strong C."/>
            <person name="Delehaunty K."/>
            <person name="Fronick C."/>
            <person name="Courtney B."/>
            <person name="Rock S.M."/>
            <person name="Belter E."/>
            <person name="Du F."/>
            <person name="Kim K."/>
            <person name="Abbott R.M."/>
            <person name="Cotton M."/>
            <person name="Levy A."/>
            <person name="Marchetto P."/>
            <person name="Ochoa K."/>
            <person name="Jackson S.M."/>
            <person name="Gillam B."/>
            <person name="Chen W."/>
            <person name="Yan L."/>
            <person name="Higginbotham J."/>
            <person name="Cardenas M."/>
            <person name="Waligorski J."/>
            <person name="Applebaum E."/>
            <person name="Phelps L."/>
            <person name="Falcone J."/>
            <person name="Kanchi K."/>
            <person name="Thane T."/>
            <person name="Scimone A."/>
            <person name="Thane N."/>
            <person name="Henke J."/>
            <person name="Wang T."/>
            <person name="Ruppert J."/>
            <person name="Shah N."/>
            <person name="Rotter K."/>
            <person name="Hodges J."/>
            <person name="Ingenthron E."/>
            <person name="Cordes M."/>
            <person name="Kohlberg S."/>
            <person name="Sgro J."/>
            <person name="Delgado B."/>
            <person name="Mead K."/>
            <person name="Chinwalla A."/>
            <person name="Leonard S."/>
            <person name="Crouse K."/>
            <person name="Collura K."/>
            <person name="Kudrna D."/>
            <person name="Currie J."/>
            <person name="He R."/>
            <person name="Angelova A."/>
            <person name="Rajasekar S."/>
            <person name="Mueller T."/>
            <person name="Lomeli R."/>
            <person name="Scara G."/>
            <person name="Ko A."/>
            <person name="Delaney K."/>
            <person name="Wissotski M."/>
            <person name="Lopez G."/>
            <person name="Campos D."/>
            <person name="Braidotti M."/>
            <person name="Ashley E."/>
            <person name="Golser W."/>
            <person name="Kim H."/>
            <person name="Lee S."/>
            <person name="Lin J."/>
            <person name="Dujmic Z."/>
            <person name="Kim W."/>
            <person name="Talag J."/>
            <person name="Zuccolo A."/>
            <person name="Fan C."/>
            <person name="Sebastian A."/>
            <person name="Kramer M."/>
            <person name="Spiegel L."/>
            <person name="Nascimento L."/>
            <person name="Zutavern T."/>
            <person name="Miller B."/>
            <person name="Ambroise C."/>
            <person name="Muller S."/>
            <person name="Spooner W."/>
            <person name="Narechania A."/>
            <person name="Ren L."/>
            <person name="Wei S."/>
            <person name="Kumari S."/>
            <person name="Faga B."/>
            <person name="Levy M.J."/>
            <person name="McMahan L."/>
            <person name="Van Buren P."/>
            <person name="Vaughn M.W."/>
            <person name="Ying K."/>
            <person name="Yeh C.-T."/>
            <person name="Emrich S.J."/>
            <person name="Jia Y."/>
            <person name="Kalyanaraman A."/>
            <person name="Hsia A.-P."/>
            <person name="Barbazuk W.B."/>
            <person name="Baucom R.S."/>
            <person name="Brutnell T.P."/>
            <person name="Carpita N.C."/>
            <person name="Chaparro C."/>
            <person name="Chia J.-M."/>
            <person name="Deragon J.-M."/>
            <person name="Estill J.C."/>
            <person name="Fu Y."/>
            <person name="Jeddeloh J.A."/>
            <person name="Han Y."/>
            <person name="Lee H."/>
            <person name="Li P."/>
            <person name="Lisch D.R."/>
            <person name="Liu S."/>
            <person name="Liu Z."/>
            <person name="Nagel D.H."/>
            <person name="McCann M.C."/>
            <person name="SanMiguel P."/>
            <person name="Myers A.M."/>
            <person name="Nettleton D."/>
            <person name="Nguyen J."/>
            <person name="Penning B.W."/>
            <person name="Ponnala L."/>
            <person name="Schneider K.L."/>
            <person name="Schwartz D.C."/>
            <person name="Sharma A."/>
            <person name="Soderlund C."/>
            <person name="Springer N.M."/>
            <person name="Sun Q."/>
            <person name="Wang H."/>
            <person name="Waterman M."/>
            <person name="Westerman R."/>
            <person name="Wolfgruber T.K."/>
            <person name="Yang L."/>
            <person name="Yu Y."/>
            <person name="Zhang L."/>
            <person name="Zhou S."/>
            <person name="Zhu Q."/>
            <person name="Bennetzen J.L."/>
            <person name="Dawe R.K."/>
            <person name="Jiang J."/>
            <person name="Jiang N."/>
            <person name="Presting G.G."/>
            <person name="Wessler S.R."/>
            <person name="Aluru S."/>
            <person name="Martienssen R.A."/>
            <person name="Clifton S.W."/>
            <person name="McCombie W.R."/>
            <person name="Wing R.A."/>
            <person name="Wilson R.K."/>
        </authorList>
    </citation>
    <scope>NUCLEOTIDE SEQUENCE [LARGE SCALE GENOMIC DNA]</scope>
    <source>
        <strain evidence="3">cv. B73</strain>
    </source>
</reference>
<protein>
    <submittedName>
        <fullName evidence="2">Uncharacterized protein</fullName>
    </submittedName>
</protein>
<sequence>MALAARRSAAGANKATRTAWLEVGHGCVTTAASCEGNTRNKGQEREKCSPEMIKSAGDEEEGRSRWHQRRLDSAGSRVLMVSIGVVIIDQQAPTVVIPPAALPQVVPGAGPPLVWQHLDAHGLRRRRRAAPLRHGDCGGLGDAVPTTLAWVNLHHDNDQTSYGVSVVDDFNLRSSADSILACKSGCEAFRIDELCCRNMYNSPHTCRASKYSEFFKRECP</sequence>
<dbReference type="InterPro" id="IPR037176">
    <property type="entry name" value="Osmotin/thaumatin-like_sf"/>
</dbReference>
<dbReference type="PANTHER" id="PTHR31048">
    <property type="entry name" value="OS03G0233200 PROTEIN"/>
    <property type="match status" value="1"/>
</dbReference>
<proteinExistence type="predicted"/>
<reference evidence="2" key="3">
    <citation type="submission" date="2021-05" db="UniProtKB">
        <authorList>
            <consortium name="EnsemblPlants"/>
        </authorList>
    </citation>
    <scope>IDENTIFICATION</scope>
    <source>
        <strain evidence="2">cv. B73</strain>
    </source>
</reference>
<name>A0A804PF05_MAIZE</name>
<organism evidence="2 3">
    <name type="scientific">Zea mays</name>
    <name type="common">Maize</name>
    <dbReference type="NCBI Taxonomy" id="4577"/>
    <lineage>
        <taxon>Eukaryota</taxon>
        <taxon>Viridiplantae</taxon>
        <taxon>Streptophyta</taxon>
        <taxon>Embryophyta</taxon>
        <taxon>Tracheophyta</taxon>
        <taxon>Spermatophyta</taxon>
        <taxon>Magnoliopsida</taxon>
        <taxon>Liliopsida</taxon>
        <taxon>Poales</taxon>
        <taxon>Poaceae</taxon>
        <taxon>PACMAD clade</taxon>
        <taxon>Panicoideae</taxon>
        <taxon>Andropogonodae</taxon>
        <taxon>Andropogoneae</taxon>
        <taxon>Tripsacinae</taxon>
        <taxon>Zea</taxon>
    </lineage>
</organism>
<evidence type="ECO:0000313" key="2">
    <source>
        <dbReference type="EnsemblPlants" id="Zm00001eb233480_P001"/>
    </source>
</evidence>
<dbReference type="Proteomes" id="UP000007305">
    <property type="component" value="Chromosome 5"/>
</dbReference>